<dbReference type="EMBL" id="JAEVFJ010000019">
    <property type="protein sequence ID" value="KAH8099499.1"/>
    <property type="molecule type" value="Genomic_DNA"/>
</dbReference>
<organism evidence="2 3">
    <name type="scientific">Cristinia sonorae</name>
    <dbReference type="NCBI Taxonomy" id="1940300"/>
    <lineage>
        <taxon>Eukaryota</taxon>
        <taxon>Fungi</taxon>
        <taxon>Dikarya</taxon>
        <taxon>Basidiomycota</taxon>
        <taxon>Agaricomycotina</taxon>
        <taxon>Agaricomycetes</taxon>
        <taxon>Agaricomycetidae</taxon>
        <taxon>Agaricales</taxon>
        <taxon>Pleurotineae</taxon>
        <taxon>Stephanosporaceae</taxon>
        <taxon>Cristinia</taxon>
    </lineage>
</organism>
<sequence>MGQGPEYYDIDRGYIVSGVRVARKDSVPLKDVLGTYRWVWEDQAYEEWTYHQMDEVKESSKVVLEAIDAHPNSDLTPDKIKGRFDMASLHISFTGLQPWNTSSPNYAHAYDLLEPVLEDKYTQDEFEEDGHSLCVLDVKDDNGHHFVKFTWYAGYMGCAPFYGWLIAKRYEPRESGEGEWKELSEEERNRLGMGLSDGELKRRAEGERVKDEEKDEKGIVVKEEVAEIQETRHKRELSLGMKVEDEPQKRVKVES</sequence>
<reference evidence="2" key="1">
    <citation type="journal article" date="2021" name="New Phytol.">
        <title>Evolutionary innovations through gain and loss of genes in the ectomycorrhizal Boletales.</title>
        <authorList>
            <person name="Wu G."/>
            <person name="Miyauchi S."/>
            <person name="Morin E."/>
            <person name="Kuo A."/>
            <person name="Drula E."/>
            <person name="Varga T."/>
            <person name="Kohler A."/>
            <person name="Feng B."/>
            <person name="Cao Y."/>
            <person name="Lipzen A."/>
            <person name="Daum C."/>
            <person name="Hundley H."/>
            <person name="Pangilinan J."/>
            <person name="Johnson J."/>
            <person name="Barry K."/>
            <person name="LaButti K."/>
            <person name="Ng V."/>
            <person name="Ahrendt S."/>
            <person name="Min B."/>
            <person name="Choi I.G."/>
            <person name="Park H."/>
            <person name="Plett J.M."/>
            <person name="Magnuson J."/>
            <person name="Spatafora J.W."/>
            <person name="Nagy L.G."/>
            <person name="Henrissat B."/>
            <person name="Grigoriev I.V."/>
            <person name="Yang Z.L."/>
            <person name="Xu J."/>
            <person name="Martin F.M."/>
        </authorList>
    </citation>
    <scope>NUCLEOTIDE SEQUENCE</scope>
    <source>
        <strain evidence="2">KKN 215</strain>
    </source>
</reference>
<comment type="caution">
    <text evidence="2">The sequence shown here is derived from an EMBL/GenBank/DDBJ whole genome shotgun (WGS) entry which is preliminary data.</text>
</comment>
<evidence type="ECO:0000256" key="1">
    <source>
        <dbReference type="SAM" id="MobiDB-lite"/>
    </source>
</evidence>
<feature type="compositionally biased region" description="Basic and acidic residues" evidence="1">
    <location>
        <begin position="198"/>
        <end position="215"/>
    </location>
</feature>
<gene>
    <name evidence="2" type="ORF">BXZ70DRAFT_907914</name>
</gene>
<protein>
    <submittedName>
        <fullName evidence="2">Uncharacterized protein</fullName>
    </submittedName>
</protein>
<keyword evidence="3" id="KW-1185">Reference proteome</keyword>
<accession>A0A8K0XPG2</accession>
<dbReference type="AlphaFoldDB" id="A0A8K0XPG2"/>
<evidence type="ECO:0000313" key="2">
    <source>
        <dbReference type="EMBL" id="KAH8099499.1"/>
    </source>
</evidence>
<feature type="compositionally biased region" description="Basic and acidic residues" evidence="1">
    <location>
        <begin position="178"/>
        <end position="190"/>
    </location>
</feature>
<dbReference type="Proteomes" id="UP000813824">
    <property type="component" value="Unassembled WGS sequence"/>
</dbReference>
<evidence type="ECO:0000313" key="3">
    <source>
        <dbReference type="Proteomes" id="UP000813824"/>
    </source>
</evidence>
<name>A0A8K0XPG2_9AGAR</name>
<feature type="region of interest" description="Disordered" evidence="1">
    <location>
        <begin position="178"/>
        <end position="215"/>
    </location>
</feature>
<proteinExistence type="predicted"/>
<feature type="region of interest" description="Disordered" evidence="1">
    <location>
        <begin position="236"/>
        <end position="255"/>
    </location>
</feature>
<dbReference type="OrthoDB" id="2671118at2759"/>